<dbReference type="CDD" id="cd01746">
    <property type="entry name" value="GATase1_CTP_Synthase"/>
    <property type="match status" value="1"/>
</dbReference>
<comment type="caution">
    <text evidence="13">The sequence shown here is derived from an EMBL/GenBank/DDBJ whole genome shotgun (WGS) entry which is preliminary data.</text>
</comment>
<evidence type="ECO:0000256" key="1">
    <source>
        <dbReference type="ARBA" id="ARBA00005171"/>
    </source>
</evidence>
<dbReference type="GO" id="GO:0003883">
    <property type="term" value="F:CTP synthase activity"/>
    <property type="evidence" value="ECO:0007669"/>
    <property type="project" value="UniProtKB-EC"/>
</dbReference>
<dbReference type="InterPro" id="IPR004468">
    <property type="entry name" value="CTP_synthase"/>
</dbReference>
<feature type="active site" evidence="10">
    <location>
        <position position="507"/>
    </location>
</feature>
<feature type="active site" description="Nucleophile; for glutamine hydrolysis" evidence="10">
    <location>
        <position position="381"/>
    </location>
</feature>
<comment type="miscellaneous">
    <text evidence="10">CTPSs have evolved a hybrid strategy for distinguishing between UTP and CTP. The overlapping regions of the product feedback inhibitory and substrate sites recognize a common feature in both compounds, the triphosphate moiety. To differentiate isosteric substrate and product pyrimidine rings, an additional pocket far from the expected kinase/ligase catalytic site, specifically recognizes the cytosine and ribose portions of the product inhibitor.</text>
</comment>
<dbReference type="NCBIfam" id="TIGR00337">
    <property type="entry name" value="PyrG"/>
    <property type="match status" value="1"/>
</dbReference>
<dbReference type="Proteomes" id="UP001576776">
    <property type="component" value="Unassembled WGS sequence"/>
</dbReference>
<dbReference type="SUPFAM" id="SSF52317">
    <property type="entry name" value="Class I glutamine amidotransferase-like"/>
    <property type="match status" value="1"/>
</dbReference>
<comment type="catalytic activity">
    <reaction evidence="10">
        <text>UTP + NH4(+) + ATP = CTP + ADP + phosphate + 2 H(+)</text>
        <dbReference type="Rhea" id="RHEA:16597"/>
        <dbReference type="ChEBI" id="CHEBI:15378"/>
        <dbReference type="ChEBI" id="CHEBI:28938"/>
        <dbReference type="ChEBI" id="CHEBI:30616"/>
        <dbReference type="ChEBI" id="CHEBI:37563"/>
        <dbReference type="ChEBI" id="CHEBI:43474"/>
        <dbReference type="ChEBI" id="CHEBI:46398"/>
        <dbReference type="ChEBI" id="CHEBI:456216"/>
    </reaction>
</comment>
<keyword evidence="14" id="KW-1185">Reference proteome</keyword>
<feature type="binding site" evidence="10">
    <location>
        <begin position="14"/>
        <end position="19"/>
    </location>
    <ligand>
        <name>ATP</name>
        <dbReference type="ChEBI" id="CHEBI:30616"/>
    </ligand>
</feature>
<evidence type="ECO:0000259" key="11">
    <source>
        <dbReference type="Pfam" id="PF00117"/>
    </source>
</evidence>
<keyword evidence="6 10" id="KW-0067">ATP-binding</keyword>
<dbReference type="Gene3D" id="3.40.50.300">
    <property type="entry name" value="P-loop containing nucleotide triphosphate hydrolases"/>
    <property type="match status" value="1"/>
</dbReference>
<dbReference type="Gene3D" id="3.40.50.880">
    <property type="match status" value="1"/>
</dbReference>
<dbReference type="InterPro" id="IPR033828">
    <property type="entry name" value="GATase1_CTP_Synthase"/>
</dbReference>
<dbReference type="PANTHER" id="PTHR11550:SF0">
    <property type="entry name" value="CTP SYNTHASE-RELATED"/>
    <property type="match status" value="1"/>
</dbReference>
<dbReference type="PANTHER" id="PTHR11550">
    <property type="entry name" value="CTP SYNTHASE"/>
    <property type="match status" value="1"/>
</dbReference>
<dbReference type="SUPFAM" id="SSF52540">
    <property type="entry name" value="P-loop containing nucleoside triphosphate hydrolases"/>
    <property type="match status" value="1"/>
</dbReference>
<feature type="binding site" evidence="10">
    <location>
        <position position="462"/>
    </location>
    <ligand>
        <name>L-glutamine</name>
        <dbReference type="ChEBI" id="CHEBI:58359"/>
    </ligand>
</feature>
<evidence type="ECO:0000313" key="14">
    <source>
        <dbReference type="Proteomes" id="UP001576776"/>
    </source>
</evidence>
<dbReference type="InterPro" id="IPR029062">
    <property type="entry name" value="Class_I_gatase-like"/>
</dbReference>
<comment type="function">
    <text evidence="10">Catalyzes the ATP-dependent amination of UTP to CTP with either L-glutamine or ammonia as the source of nitrogen. Regulates intracellular CTP levels through interactions with the four ribonucleotide triphosphates.</text>
</comment>
<accession>A0ABV4Y9G9</accession>
<feature type="binding site" evidence="10">
    <location>
        <position position="13"/>
    </location>
    <ligand>
        <name>CTP</name>
        <dbReference type="ChEBI" id="CHEBI:37563"/>
        <note>allosteric inhibitor</note>
    </ligand>
</feature>
<keyword evidence="8 10" id="KW-0665">Pyrimidine biosynthesis</keyword>
<dbReference type="NCBIfam" id="NF003792">
    <property type="entry name" value="PRK05380.1"/>
    <property type="match status" value="1"/>
</dbReference>
<dbReference type="Pfam" id="PF00117">
    <property type="entry name" value="GATase"/>
    <property type="match status" value="1"/>
</dbReference>
<dbReference type="InterPro" id="IPR017926">
    <property type="entry name" value="GATASE"/>
</dbReference>
<feature type="binding site" evidence="10">
    <location>
        <begin position="188"/>
        <end position="193"/>
    </location>
    <ligand>
        <name>CTP</name>
        <dbReference type="ChEBI" id="CHEBI:37563"/>
        <note>allosteric inhibitor</note>
    </ligand>
</feature>
<comment type="subunit">
    <text evidence="10">Homotetramer.</text>
</comment>
<comment type="activity regulation">
    <text evidence="10">Allosterically activated by GTP, when glutamine is the substrate; GTP has no effect on the reaction when ammonia is the substrate. The allosteric effector GTP functions by stabilizing the protein conformation that binds the tetrahedral intermediate(s) formed during glutamine hydrolysis. Inhibited by the product CTP, via allosteric rather than competitive inhibition.</text>
</comment>
<organism evidence="13 14">
    <name type="scientific">Floridaenema fluviatile BLCC-F154</name>
    <dbReference type="NCBI Taxonomy" id="3153640"/>
    <lineage>
        <taxon>Bacteria</taxon>
        <taxon>Bacillati</taxon>
        <taxon>Cyanobacteriota</taxon>
        <taxon>Cyanophyceae</taxon>
        <taxon>Oscillatoriophycideae</taxon>
        <taxon>Aerosakkonematales</taxon>
        <taxon>Aerosakkonemataceae</taxon>
        <taxon>Floridanema</taxon>
        <taxon>Floridanema fluviatile</taxon>
    </lineage>
</organism>
<evidence type="ECO:0000256" key="7">
    <source>
        <dbReference type="ARBA" id="ARBA00022962"/>
    </source>
</evidence>
<sequence length="577" mass="63999">MAKFVFVTGGVVSSIGKGIVAASLGRLLKSRDYSVSILKLDPYINVDPGTMSPFQHGEVFVTEDGAETDLDLGHYERFTDTSMSRLNSVTTGSIYQAVINKERRGDYMGGTVQVIPHITNEIKERIRRVAKNTNPDVVITEIGGTVGDIESLPFLEAIRQFRKDVGRQNVLYMHVTLVPWIASAGEMKTKPTQHSVKELRSIGIQPDILVCRSDRPIPATLKHKLSEFCDVPEQCVIASIDAKSIYEVPLLLEQEGLAQQAIELLQLEQRQPDLSNWQTLVDRLYSPKNSIEIAIVGKYIQLSDAYLSMVEALRHAAIELSLDLNLKWVNSEDIEVEGGEKYLKNVDGVVVPGGFGSRGVDGKIAAVEYARNHQIPFLGLCLGMQCSVMEWARNVAGLKDANSAEFDPNTPNPVINLLPEQHDVVDLGGTMRLGLYPCRLAPNTLAKRLYEKEVVYERHRHRYEFNNAYRNLFLENGYAISGTSPDGRLVEIVELPSHPFFIATQFHPEFQSRPSTPHPLFKGLIQAAFNKAKSGESATSTTSQRIAISPGINISEQVIVADADRDPILNATTEVKY</sequence>
<feature type="binding site" evidence="10">
    <location>
        <begin position="148"/>
        <end position="150"/>
    </location>
    <ligand>
        <name>CTP</name>
        <dbReference type="ChEBI" id="CHEBI:37563"/>
        <note>allosteric inhibitor</note>
    </ligand>
</feature>
<dbReference type="EC" id="6.3.4.2" evidence="10"/>
<evidence type="ECO:0000256" key="8">
    <source>
        <dbReference type="ARBA" id="ARBA00022975"/>
    </source>
</evidence>
<feature type="binding site" evidence="10">
    <location>
        <position position="71"/>
    </location>
    <ligand>
        <name>ATP</name>
        <dbReference type="ChEBI" id="CHEBI:30616"/>
    </ligand>
</feature>
<keyword evidence="10" id="KW-0460">Magnesium</keyword>
<keyword evidence="3 10" id="KW-0436">Ligase</keyword>
<comment type="catalytic activity">
    <reaction evidence="10">
        <text>L-glutamine + H2O = L-glutamate + NH4(+)</text>
        <dbReference type="Rhea" id="RHEA:15889"/>
        <dbReference type="ChEBI" id="CHEBI:15377"/>
        <dbReference type="ChEBI" id="CHEBI:28938"/>
        <dbReference type="ChEBI" id="CHEBI:29985"/>
        <dbReference type="ChEBI" id="CHEBI:58359"/>
    </reaction>
</comment>
<feature type="binding site" evidence="10">
    <location>
        <position position="224"/>
    </location>
    <ligand>
        <name>CTP</name>
        <dbReference type="ChEBI" id="CHEBI:37563"/>
        <note>allosteric inhibitor</note>
    </ligand>
</feature>
<feature type="domain" description="Glutamine amidotransferase" evidence="11">
    <location>
        <begin position="302"/>
        <end position="526"/>
    </location>
</feature>
<feature type="binding site" evidence="10">
    <location>
        <position position="242"/>
    </location>
    <ligand>
        <name>ATP</name>
        <dbReference type="ChEBI" id="CHEBI:30616"/>
    </ligand>
</feature>
<comment type="pathway">
    <text evidence="1 10">Pyrimidine metabolism; CTP biosynthesis via de novo pathway; CTP from UDP: step 2/2.</text>
</comment>
<feature type="binding site" evidence="10">
    <location>
        <position position="405"/>
    </location>
    <ligand>
        <name>L-glutamine</name>
        <dbReference type="ChEBI" id="CHEBI:58359"/>
    </ligand>
</feature>
<comment type="caution">
    <text evidence="10">Lacks conserved residue(s) required for the propagation of feature annotation.</text>
</comment>
<feature type="region of interest" description="Amidoligase domain" evidence="10">
    <location>
        <begin position="1"/>
        <end position="267"/>
    </location>
</feature>
<keyword evidence="5 10" id="KW-0547">Nucleotide-binding</keyword>
<feature type="active site" evidence="10">
    <location>
        <position position="509"/>
    </location>
</feature>
<keyword evidence="4 10" id="KW-0479">Metal-binding</keyword>
<evidence type="ECO:0000259" key="12">
    <source>
        <dbReference type="Pfam" id="PF06418"/>
    </source>
</evidence>
<feature type="domain" description="CTP synthase N-terminal" evidence="12">
    <location>
        <begin position="3"/>
        <end position="267"/>
    </location>
</feature>
<feature type="binding site" evidence="10">
    <location>
        <begin position="382"/>
        <end position="385"/>
    </location>
    <ligand>
        <name>L-glutamine</name>
        <dbReference type="ChEBI" id="CHEBI:58359"/>
    </ligand>
</feature>
<dbReference type="EMBL" id="JBHFNS010000041">
    <property type="protein sequence ID" value="MFB2935467.1"/>
    <property type="molecule type" value="Genomic_DNA"/>
</dbReference>
<dbReference type="RefSeq" id="WP_413256982.1">
    <property type="nucleotide sequence ID" value="NZ_JBHFNS010000041.1"/>
</dbReference>
<reference evidence="13 14" key="1">
    <citation type="submission" date="2024-09" db="EMBL/GenBank/DDBJ databases">
        <title>Floridaenema gen nov. (Aerosakkonemataceae, Aerosakkonematales ord. nov., Cyanobacteria) from benthic tropical and subtropical fresh waters, with the description of four new species.</title>
        <authorList>
            <person name="Moretto J.A."/>
            <person name="Berthold D.E."/>
            <person name="Lefler F.W."/>
            <person name="Huang I.-S."/>
            <person name="Laughinghouse H. IV."/>
        </authorList>
    </citation>
    <scope>NUCLEOTIDE SEQUENCE [LARGE SCALE GENOMIC DNA]</scope>
    <source>
        <strain evidence="13 14">BLCC-F154</strain>
    </source>
</reference>
<evidence type="ECO:0000313" key="13">
    <source>
        <dbReference type="EMBL" id="MFB2935467.1"/>
    </source>
</evidence>
<evidence type="ECO:0000256" key="3">
    <source>
        <dbReference type="ARBA" id="ARBA00022598"/>
    </source>
</evidence>
<dbReference type="InterPro" id="IPR017456">
    <property type="entry name" value="CTP_synthase_N"/>
</dbReference>
<proteinExistence type="inferred from homology"/>
<evidence type="ECO:0000256" key="4">
    <source>
        <dbReference type="ARBA" id="ARBA00022723"/>
    </source>
</evidence>
<feature type="binding site" evidence="10">
    <location>
        <position position="224"/>
    </location>
    <ligand>
        <name>UTP</name>
        <dbReference type="ChEBI" id="CHEBI:46398"/>
    </ligand>
</feature>
<dbReference type="Pfam" id="PF06418">
    <property type="entry name" value="CTP_synth_N"/>
    <property type="match status" value="1"/>
</dbReference>
<comment type="catalytic activity">
    <reaction evidence="9 10">
        <text>UTP + L-glutamine + ATP + H2O = CTP + L-glutamate + ADP + phosphate + 2 H(+)</text>
        <dbReference type="Rhea" id="RHEA:26426"/>
        <dbReference type="ChEBI" id="CHEBI:15377"/>
        <dbReference type="ChEBI" id="CHEBI:15378"/>
        <dbReference type="ChEBI" id="CHEBI:29985"/>
        <dbReference type="ChEBI" id="CHEBI:30616"/>
        <dbReference type="ChEBI" id="CHEBI:37563"/>
        <dbReference type="ChEBI" id="CHEBI:43474"/>
        <dbReference type="ChEBI" id="CHEBI:46398"/>
        <dbReference type="ChEBI" id="CHEBI:58359"/>
        <dbReference type="ChEBI" id="CHEBI:456216"/>
        <dbReference type="EC" id="6.3.4.2"/>
    </reaction>
</comment>
<protein>
    <recommendedName>
        <fullName evidence="10">CTP synthase</fullName>
        <ecNumber evidence="10">6.3.4.2</ecNumber>
    </recommendedName>
    <alternativeName>
        <fullName evidence="10">Cytidine 5'-triphosphate synthase</fullName>
    </alternativeName>
    <alternativeName>
        <fullName evidence="10">Cytidine triphosphate synthetase</fullName>
        <shortName evidence="10">CTP synthetase</shortName>
        <shortName evidence="10">CTPS</shortName>
    </alternativeName>
    <alternativeName>
        <fullName evidence="10">UTP--ammonia ligase</fullName>
    </alternativeName>
</protein>
<keyword evidence="7 10" id="KW-0315">Glutamine amidotransferase</keyword>
<comment type="similarity">
    <text evidence="2 10">Belongs to the CTP synthase family.</text>
</comment>
<evidence type="ECO:0000256" key="10">
    <source>
        <dbReference type="HAMAP-Rule" id="MF_01227"/>
    </source>
</evidence>
<feature type="binding site" evidence="10">
    <location>
        <position position="71"/>
    </location>
    <ligand>
        <name>Mg(2+)</name>
        <dbReference type="ChEBI" id="CHEBI:18420"/>
    </ligand>
</feature>
<dbReference type="HAMAP" id="MF_01227">
    <property type="entry name" value="PyrG"/>
    <property type="match status" value="1"/>
</dbReference>
<feature type="binding site" evidence="10">
    <location>
        <position position="354"/>
    </location>
    <ligand>
        <name>L-glutamine</name>
        <dbReference type="ChEBI" id="CHEBI:58359"/>
    </ligand>
</feature>
<evidence type="ECO:0000256" key="6">
    <source>
        <dbReference type="ARBA" id="ARBA00022840"/>
    </source>
</evidence>
<gene>
    <name evidence="10" type="primary">pyrG</name>
    <name evidence="13" type="ORF">ACE1B6_09320</name>
</gene>
<dbReference type="InterPro" id="IPR027417">
    <property type="entry name" value="P-loop_NTPase"/>
</dbReference>
<evidence type="ECO:0000256" key="9">
    <source>
        <dbReference type="ARBA" id="ARBA00047781"/>
    </source>
</evidence>
<feature type="binding site" evidence="10">
    <location>
        <position position="141"/>
    </location>
    <ligand>
        <name>Mg(2+)</name>
        <dbReference type="ChEBI" id="CHEBI:18420"/>
    </ligand>
</feature>
<dbReference type="PROSITE" id="PS51273">
    <property type="entry name" value="GATASE_TYPE_1"/>
    <property type="match status" value="1"/>
</dbReference>
<evidence type="ECO:0000256" key="5">
    <source>
        <dbReference type="ARBA" id="ARBA00022741"/>
    </source>
</evidence>
<dbReference type="CDD" id="cd03113">
    <property type="entry name" value="CTPS_N"/>
    <property type="match status" value="1"/>
</dbReference>
<name>A0ABV4Y9G9_9CYAN</name>
<feature type="binding site" evidence="10">
    <location>
        <position position="13"/>
    </location>
    <ligand>
        <name>UTP</name>
        <dbReference type="ChEBI" id="CHEBI:46398"/>
    </ligand>
</feature>
<feature type="binding site" evidence="10">
    <location>
        <begin position="188"/>
        <end position="193"/>
    </location>
    <ligand>
        <name>UTP</name>
        <dbReference type="ChEBI" id="CHEBI:46398"/>
    </ligand>
</feature>
<evidence type="ECO:0000256" key="2">
    <source>
        <dbReference type="ARBA" id="ARBA00007533"/>
    </source>
</evidence>